<sequence>MPRYGTNLAVVGGDVTTDRLQPPDHAPLTTEPVFRARDHGTEEERFPHDYPLEYCSRVWEDFLRTLGRIEDDFLQRSGTKGPGTAEPGVEAGVQA</sequence>
<name>D9WPB5_9ACTN</name>
<dbReference type="STRING" id="457427.SSOG_01492"/>
<protein>
    <submittedName>
        <fullName evidence="2">Uncharacterized protein</fullName>
    </submittedName>
</protein>
<evidence type="ECO:0000313" key="3">
    <source>
        <dbReference type="Proteomes" id="UP000003963"/>
    </source>
</evidence>
<dbReference type="Proteomes" id="UP000003963">
    <property type="component" value="Unassembled WGS sequence"/>
</dbReference>
<gene>
    <name evidence="2" type="ORF">SSOG_01492</name>
</gene>
<proteinExistence type="predicted"/>
<accession>D9WPB5</accession>
<dbReference type="AlphaFoldDB" id="D9WPB5"/>
<organism evidence="2 3">
    <name type="scientific">Streptomyces himastatinicus ATCC 53653</name>
    <dbReference type="NCBI Taxonomy" id="457427"/>
    <lineage>
        <taxon>Bacteria</taxon>
        <taxon>Bacillati</taxon>
        <taxon>Actinomycetota</taxon>
        <taxon>Actinomycetes</taxon>
        <taxon>Kitasatosporales</taxon>
        <taxon>Streptomycetaceae</taxon>
        <taxon>Streptomyces</taxon>
        <taxon>Streptomyces violaceusniger group</taxon>
    </lineage>
</organism>
<reference evidence="2 3" key="1">
    <citation type="submission" date="2009-02" db="EMBL/GenBank/DDBJ databases">
        <title>Annotation of Streptomyces hygroscopicus strain ATCC 53653.</title>
        <authorList>
            <consortium name="The Broad Institute Genome Sequencing Platform"/>
            <consortium name="Broad Institute Microbial Sequencing Center"/>
            <person name="Fischbach M."/>
            <person name="Godfrey P."/>
            <person name="Ward D."/>
            <person name="Young S."/>
            <person name="Zeng Q."/>
            <person name="Koehrsen M."/>
            <person name="Alvarado L."/>
            <person name="Berlin A.M."/>
            <person name="Bochicchio J."/>
            <person name="Borenstein D."/>
            <person name="Chapman S.B."/>
            <person name="Chen Z."/>
            <person name="Engels R."/>
            <person name="Freedman E."/>
            <person name="Gellesch M."/>
            <person name="Goldberg J."/>
            <person name="Griggs A."/>
            <person name="Gujja S."/>
            <person name="Heilman E.R."/>
            <person name="Heiman D.I."/>
            <person name="Hepburn T.A."/>
            <person name="Howarth C."/>
            <person name="Jen D."/>
            <person name="Larson L."/>
            <person name="Lewis B."/>
            <person name="Mehta T."/>
            <person name="Park D."/>
            <person name="Pearson M."/>
            <person name="Richards J."/>
            <person name="Roberts A."/>
            <person name="Saif S."/>
            <person name="Shea T.D."/>
            <person name="Shenoy N."/>
            <person name="Sisk P."/>
            <person name="Stolte C."/>
            <person name="Sykes S.N."/>
            <person name="Thomson T."/>
            <person name="Walk T."/>
            <person name="White J."/>
            <person name="Yandava C."/>
            <person name="Straight P."/>
            <person name="Clardy J."/>
            <person name="Hung D."/>
            <person name="Kolter R."/>
            <person name="Mekalanos J."/>
            <person name="Walker S."/>
            <person name="Walsh C.T."/>
            <person name="Wieland-Brown L.C."/>
            <person name="Haas B."/>
            <person name="Nusbaum C."/>
            <person name="Birren B."/>
        </authorList>
    </citation>
    <scope>NUCLEOTIDE SEQUENCE [LARGE SCALE GENOMIC DNA]</scope>
    <source>
        <strain evidence="2 3">ATCC 53653</strain>
    </source>
</reference>
<keyword evidence="3" id="KW-1185">Reference proteome</keyword>
<evidence type="ECO:0000256" key="1">
    <source>
        <dbReference type="SAM" id="MobiDB-lite"/>
    </source>
</evidence>
<evidence type="ECO:0000313" key="2">
    <source>
        <dbReference type="EMBL" id="EFL21780.1"/>
    </source>
</evidence>
<feature type="region of interest" description="Disordered" evidence="1">
    <location>
        <begin position="74"/>
        <end position="95"/>
    </location>
</feature>
<dbReference type="EMBL" id="GG657754">
    <property type="protein sequence ID" value="EFL21780.1"/>
    <property type="molecule type" value="Genomic_DNA"/>
</dbReference>
<dbReference type="HOGENOM" id="CLU_184567_0_0_11"/>